<accession>A0AA37JRH5</accession>
<protein>
    <submittedName>
        <fullName evidence="1">Uncharacterized protein</fullName>
    </submittedName>
</protein>
<evidence type="ECO:0000313" key="1">
    <source>
        <dbReference type="EMBL" id="GKH03330.1"/>
    </source>
</evidence>
<dbReference type="AlphaFoldDB" id="A0AA37JRH5"/>
<dbReference type="EMBL" id="BQNJ01000002">
    <property type="protein sequence ID" value="GKH03330.1"/>
    <property type="molecule type" value="Genomic_DNA"/>
</dbReference>
<evidence type="ECO:0000313" key="2">
    <source>
        <dbReference type="Proteomes" id="UP001055091"/>
    </source>
</evidence>
<gene>
    <name evidence="1" type="ORF">CE91St55_53110</name>
</gene>
<proteinExistence type="predicted"/>
<dbReference type="Proteomes" id="UP001055091">
    <property type="component" value="Unassembled WGS sequence"/>
</dbReference>
<reference evidence="1" key="1">
    <citation type="submission" date="2022-01" db="EMBL/GenBank/DDBJ databases">
        <title>Novel bile acid biosynthetic pathways are enriched in the microbiome of centenarians.</title>
        <authorList>
            <person name="Sato Y."/>
            <person name="Atarashi K."/>
            <person name="Plichta R.D."/>
            <person name="Arai Y."/>
            <person name="Sasajima S."/>
            <person name="Kearney M.S."/>
            <person name="Suda W."/>
            <person name="Takeshita K."/>
            <person name="Sasaki T."/>
            <person name="Okamoto S."/>
            <person name="Skelly N.A."/>
            <person name="Okamura Y."/>
            <person name="Vlamakis H."/>
            <person name="Li Y."/>
            <person name="Tanoue T."/>
            <person name="Takei H."/>
            <person name="Nittono H."/>
            <person name="Narushima S."/>
            <person name="Irie J."/>
            <person name="Itoh H."/>
            <person name="Moriya K."/>
            <person name="Sugiura Y."/>
            <person name="Suematsu M."/>
            <person name="Moritoki N."/>
            <person name="Shibata S."/>
            <person name="Littman R.D."/>
            <person name="Fischbach A.M."/>
            <person name="Uwamino Y."/>
            <person name="Inoue T."/>
            <person name="Honda A."/>
            <person name="Hattori M."/>
            <person name="Murai T."/>
            <person name="Xavier J.R."/>
            <person name="Hirose N."/>
            <person name="Honda K."/>
        </authorList>
    </citation>
    <scope>NUCLEOTIDE SEQUENCE</scope>
    <source>
        <strain evidence="1">CE91-St55</strain>
    </source>
</reference>
<organism evidence="1 2">
    <name type="scientific">Hungatella hathewayi</name>
    <dbReference type="NCBI Taxonomy" id="154046"/>
    <lineage>
        <taxon>Bacteria</taxon>
        <taxon>Bacillati</taxon>
        <taxon>Bacillota</taxon>
        <taxon>Clostridia</taxon>
        <taxon>Lachnospirales</taxon>
        <taxon>Lachnospiraceae</taxon>
        <taxon>Hungatella</taxon>
    </lineage>
</organism>
<sequence>MYERHDLPAAASQDGFCHAASVGNSNTYLNLRGLSAGDSLSLEENKVLLTLSLHLSDKTEFILSIAGENVKWFADFSL</sequence>
<comment type="caution">
    <text evidence="1">The sequence shown here is derived from an EMBL/GenBank/DDBJ whole genome shotgun (WGS) entry which is preliminary data.</text>
</comment>
<name>A0AA37JRH5_9FIRM</name>